<evidence type="ECO:0000256" key="5">
    <source>
        <dbReference type="ARBA" id="ARBA00022454"/>
    </source>
</evidence>
<feature type="coiled-coil region" evidence="10">
    <location>
        <begin position="695"/>
        <end position="729"/>
    </location>
</feature>
<feature type="coiled-coil region" evidence="10">
    <location>
        <begin position="453"/>
        <end position="480"/>
    </location>
</feature>
<reference evidence="13" key="1">
    <citation type="submission" date="2011-05" db="EMBL/GenBank/DDBJ databases">
        <title>The genome sequence of Vittaforma corneae strain ATCC 50505.</title>
        <authorList>
            <consortium name="The Broad Institute Genome Sequencing Platform"/>
            <person name="Cuomo C."/>
            <person name="Didier E."/>
            <person name="Bowers L."/>
            <person name="Young S.K."/>
            <person name="Zeng Q."/>
            <person name="Gargeya S."/>
            <person name="Fitzgerald M."/>
            <person name="Haas B."/>
            <person name="Abouelleil A."/>
            <person name="Alvarado L."/>
            <person name="Arachchi H.M."/>
            <person name="Berlin A."/>
            <person name="Chapman S.B."/>
            <person name="Gearin G."/>
            <person name="Goldberg J."/>
            <person name="Griggs A."/>
            <person name="Gujja S."/>
            <person name="Hansen M."/>
            <person name="Heiman D."/>
            <person name="Howarth C."/>
            <person name="Larimer J."/>
            <person name="Lui A."/>
            <person name="MacDonald P.J.P."/>
            <person name="McCowen C."/>
            <person name="Montmayeur A."/>
            <person name="Murphy C."/>
            <person name="Neiman D."/>
            <person name="Pearson M."/>
            <person name="Priest M."/>
            <person name="Roberts A."/>
            <person name="Saif S."/>
            <person name="Shea T."/>
            <person name="Sisk P."/>
            <person name="Stolte C."/>
            <person name="Sykes S."/>
            <person name="Wortman J."/>
            <person name="Nusbaum C."/>
            <person name="Birren B."/>
        </authorList>
    </citation>
    <scope>NUCLEOTIDE SEQUENCE [LARGE SCALE GENOMIC DNA]</scope>
    <source>
        <strain evidence="13">ATCC 50505</strain>
    </source>
</reference>
<dbReference type="GO" id="GO:0000794">
    <property type="term" value="C:condensed nuclear chromosome"/>
    <property type="evidence" value="ECO:0007669"/>
    <property type="project" value="TreeGrafter"/>
</dbReference>
<keyword evidence="7" id="KW-0862">Zinc</keyword>
<dbReference type="SUPFAM" id="SSF52540">
    <property type="entry name" value="P-loop containing nucleoside triphosphate hydrolases"/>
    <property type="match status" value="1"/>
</dbReference>
<dbReference type="Gene3D" id="3.40.50.300">
    <property type="entry name" value="P-loop containing nucleotide triphosphate hydrolases"/>
    <property type="match status" value="2"/>
</dbReference>
<proteinExistence type="inferred from homology"/>
<dbReference type="HOGENOM" id="CLU_006184_1_0_1"/>
<keyword evidence="8" id="KW-0539">Nucleus</keyword>
<protein>
    <recommendedName>
        <fullName evidence="11">Rad50/SbcC-type AAA domain-containing protein</fullName>
    </recommendedName>
</protein>
<feature type="domain" description="Rad50/SbcC-type AAA" evidence="11">
    <location>
        <begin position="6"/>
        <end position="233"/>
    </location>
</feature>
<name>L2GQQ2_VITCO</name>
<evidence type="ECO:0000256" key="9">
    <source>
        <dbReference type="ARBA" id="ARBA00049360"/>
    </source>
</evidence>
<dbReference type="Proteomes" id="UP000011082">
    <property type="component" value="Unassembled WGS sequence"/>
</dbReference>
<comment type="cofactor">
    <cofactor evidence="1">
        <name>Zn(2+)</name>
        <dbReference type="ChEBI" id="CHEBI:29105"/>
    </cofactor>
</comment>
<comment type="subcellular location">
    <subcellularLocation>
        <location evidence="3">Chromosome</location>
    </subcellularLocation>
    <subcellularLocation>
        <location evidence="2">Nucleus</location>
    </subcellularLocation>
</comment>
<keyword evidence="10" id="KW-0175">Coiled coil</keyword>
<dbReference type="VEuPathDB" id="MicrosporidiaDB:VICG_00389"/>
<dbReference type="GeneID" id="19881107"/>
<keyword evidence="5" id="KW-0158">Chromosome</keyword>
<evidence type="ECO:0000256" key="6">
    <source>
        <dbReference type="ARBA" id="ARBA00022723"/>
    </source>
</evidence>
<feature type="coiled-coil region" evidence="10">
    <location>
        <begin position="952"/>
        <end position="1009"/>
    </location>
</feature>
<gene>
    <name evidence="12" type="ORF">VICG_00389</name>
</gene>
<evidence type="ECO:0000256" key="8">
    <source>
        <dbReference type="ARBA" id="ARBA00023242"/>
    </source>
</evidence>
<dbReference type="InterPro" id="IPR027417">
    <property type="entry name" value="P-loop_NTPase"/>
</dbReference>
<feature type="coiled-coil region" evidence="10">
    <location>
        <begin position="387"/>
        <end position="414"/>
    </location>
</feature>
<dbReference type="EMBL" id="JH370131">
    <property type="protein sequence ID" value="ELA42637.1"/>
    <property type="molecule type" value="Genomic_DNA"/>
</dbReference>
<evidence type="ECO:0000256" key="10">
    <source>
        <dbReference type="SAM" id="Coils"/>
    </source>
</evidence>
<dbReference type="GO" id="GO:0046872">
    <property type="term" value="F:metal ion binding"/>
    <property type="evidence" value="ECO:0007669"/>
    <property type="project" value="UniProtKB-KW"/>
</dbReference>
<comment type="catalytic activity">
    <reaction evidence="9">
        <text>ATP + H2O = ADP + phosphate + H(+)</text>
        <dbReference type="Rhea" id="RHEA:13065"/>
        <dbReference type="ChEBI" id="CHEBI:15377"/>
        <dbReference type="ChEBI" id="CHEBI:15378"/>
        <dbReference type="ChEBI" id="CHEBI:30616"/>
        <dbReference type="ChEBI" id="CHEBI:43474"/>
        <dbReference type="ChEBI" id="CHEBI:456216"/>
    </reaction>
</comment>
<evidence type="ECO:0000256" key="3">
    <source>
        <dbReference type="ARBA" id="ARBA00004286"/>
    </source>
</evidence>
<comment type="similarity">
    <text evidence="4">Belongs to the SMC family. RAD50 subfamily.</text>
</comment>
<evidence type="ECO:0000256" key="4">
    <source>
        <dbReference type="ARBA" id="ARBA00009439"/>
    </source>
</evidence>
<dbReference type="RefSeq" id="XP_007603842.1">
    <property type="nucleotide sequence ID" value="XM_007603780.1"/>
</dbReference>
<dbReference type="InParanoid" id="L2GQQ2"/>
<feature type="coiled-coil region" evidence="10">
    <location>
        <begin position="756"/>
        <end position="889"/>
    </location>
</feature>
<dbReference type="AlphaFoldDB" id="L2GQQ2"/>
<dbReference type="OMA" id="FSDYYYR"/>
<dbReference type="GO" id="GO:0006302">
    <property type="term" value="P:double-strand break repair"/>
    <property type="evidence" value="ECO:0007669"/>
    <property type="project" value="InterPro"/>
</dbReference>
<feature type="coiled-coil region" evidence="10">
    <location>
        <begin position="506"/>
        <end position="533"/>
    </location>
</feature>
<keyword evidence="13" id="KW-1185">Reference proteome</keyword>
<accession>L2GQQ2</accession>
<evidence type="ECO:0000256" key="7">
    <source>
        <dbReference type="ARBA" id="ARBA00022833"/>
    </source>
</evidence>
<dbReference type="GO" id="GO:0016887">
    <property type="term" value="F:ATP hydrolysis activity"/>
    <property type="evidence" value="ECO:0007669"/>
    <property type="project" value="InterPro"/>
</dbReference>
<organism evidence="12 13">
    <name type="scientific">Vittaforma corneae (strain ATCC 50505)</name>
    <name type="common">Microsporidian parasite</name>
    <name type="synonym">Nosema corneum</name>
    <dbReference type="NCBI Taxonomy" id="993615"/>
    <lineage>
        <taxon>Eukaryota</taxon>
        <taxon>Fungi</taxon>
        <taxon>Fungi incertae sedis</taxon>
        <taxon>Microsporidia</taxon>
        <taxon>Nosematidae</taxon>
        <taxon>Vittaforma</taxon>
    </lineage>
</organism>
<feature type="coiled-coil region" evidence="10">
    <location>
        <begin position="218"/>
        <end position="245"/>
    </location>
</feature>
<evidence type="ECO:0000259" key="11">
    <source>
        <dbReference type="Pfam" id="PF13476"/>
    </source>
</evidence>
<dbReference type="GO" id="GO:0000722">
    <property type="term" value="P:telomere maintenance via recombination"/>
    <property type="evidence" value="ECO:0007669"/>
    <property type="project" value="TreeGrafter"/>
</dbReference>
<sequence length="1257" mass="146112">MSKLDKLMIQGIRSFDPREKNVLEFYTPLTLIVGANGTGKTTVIECLKYITTGDMPPNSRGGAFIYDPKIAKEIDIKAEVRLEFRNNKNEVLLCSRSMQSSTRKARAEQKTLECSLSRELNGREVLITTKLGDIDKDVPEHLGVSYSILENVIFCHQDESIWPIGDPTVMKKKLDDIFSSTKYNKALLGLKASKKEIAADLKLKTQQLSFFLKEKLKRDDLLKKIESYNEEMEKKNVKLRAFGDETARIERNMKSIANELVIYEKLDQNYKILKAEFDSCMKFISNFSYEILSATDKEYAVQRVNELEQTLLDLDNCNIEEEFSRIEKYRLKVLEESQKNEDKLNKIQNNEHTLSNLMAERKENIDNLMGEFGCAEPELSGKILEVFKVAEDNIKQKEAELEREKEALILQKNEQKIFEQTACEKSEFINRYKDLKPRPEIEIADIAIDYGKQLELEATVDELLEDVNAKQDKMNEAFRQSEKTFKRSLLIESIEKLKNETAEYSASDMKREIEEKTDALNRLMDQCKHVSSEEQKNKIIAEQNGVSNAKVLLEMKILFEKINFFDEKKYENKVIDVENQYNNRHNGNIAVDACAVPKIKEIFHTDSSKLINKDIAILKQLENSDILKLEPLKNVESLISEIEDGRNKIENNKYANAIYKNFLEIGNKNKICPLCKNCMKDETMLSFKTRLETLLEKLPERVKATEAKLETLKNNVKIHEKMNAEIEQRNSAKMRIRQLISELLECNFENAMDNMASILEKKIHEGQVELDRLKQKFADVKNKKDQLKSMENELSNIQEDVDIASIKEDLNSSKSHLEQKRAELSLYNKEIKQKECLSKLIQQEKENRENIKTRDRYIEDLKSIKVVNLKTLENSISIKEDKLDKIKKRYIKRKMDVEIKNERIAQIDRIVRQTKEEIAVLKASITNSFYDETVMFNRQILQVEILKDTNEYEKIRSQIMEHKNKIIKLTKELEMAKYNLLVIEENIKLRRTKERIVSIENELKSFDSTRYVQLKDKYSQYEDKKIKMSSSESVIKGELKQLAHTLRALGEELEAYANSNRNYLTCAVEIKTLELGLDDMDKCINGLDKAIVDFHSSKIEEVNKTLRDLWSNTYKGNDIDYIELKSESSETRAYNYRMVMVKSGVELDMRGRSSAGQKMIASILFRIALADSFSCGCNVLALDEPTTNLDRENIESLAQTLSLIIKERTDFQLIVITHDEEFVQLLNREGTEYFYRLKRDSKGNGHIERHSIYAKKR</sequence>
<dbReference type="GO" id="GO:0003691">
    <property type="term" value="F:double-stranded telomeric DNA binding"/>
    <property type="evidence" value="ECO:0007669"/>
    <property type="project" value="TreeGrafter"/>
</dbReference>
<dbReference type="OrthoDB" id="18797at2759"/>
<dbReference type="InterPro" id="IPR038729">
    <property type="entry name" value="Rad50/SbcC_AAA"/>
</dbReference>
<dbReference type="GO" id="GO:0007004">
    <property type="term" value="P:telomere maintenance via telomerase"/>
    <property type="evidence" value="ECO:0007669"/>
    <property type="project" value="TreeGrafter"/>
</dbReference>
<dbReference type="PANTHER" id="PTHR18867:SF12">
    <property type="entry name" value="DNA REPAIR PROTEIN RAD50"/>
    <property type="match status" value="1"/>
</dbReference>
<dbReference type="STRING" id="993615.L2GQQ2"/>
<dbReference type="GO" id="GO:0030870">
    <property type="term" value="C:Mre11 complex"/>
    <property type="evidence" value="ECO:0007669"/>
    <property type="project" value="TreeGrafter"/>
</dbReference>
<evidence type="ECO:0000313" key="13">
    <source>
        <dbReference type="Proteomes" id="UP000011082"/>
    </source>
</evidence>
<dbReference type="PANTHER" id="PTHR18867">
    <property type="entry name" value="RAD50"/>
    <property type="match status" value="1"/>
</dbReference>
<dbReference type="GO" id="GO:0043047">
    <property type="term" value="F:single-stranded telomeric DNA binding"/>
    <property type="evidence" value="ECO:0007669"/>
    <property type="project" value="TreeGrafter"/>
</dbReference>
<evidence type="ECO:0000256" key="2">
    <source>
        <dbReference type="ARBA" id="ARBA00004123"/>
    </source>
</evidence>
<dbReference type="GO" id="GO:0051880">
    <property type="term" value="F:G-quadruplex DNA binding"/>
    <property type="evidence" value="ECO:0007669"/>
    <property type="project" value="TreeGrafter"/>
</dbReference>
<evidence type="ECO:0000256" key="1">
    <source>
        <dbReference type="ARBA" id="ARBA00001947"/>
    </source>
</evidence>
<dbReference type="FunCoup" id="L2GQQ2">
    <property type="interactions" value="179"/>
</dbReference>
<evidence type="ECO:0000313" key="12">
    <source>
        <dbReference type="EMBL" id="ELA42637.1"/>
    </source>
</evidence>
<keyword evidence="6" id="KW-0479">Metal-binding</keyword>
<dbReference type="GO" id="GO:0070192">
    <property type="term" value="P:chromosome organization involved in meiotic cell cycle"/>
    <property type="evidence" value="ECO:0007669"/>
    <property type="project" value="TreeGrafter"/>
</dbReference>
<dbReference type="Pfam" id="PF13476">
    <property type="entry name" value="AAA_23"/>
    <property type="match status" value="1"/>
</dbReference>